<dbReference type="EMBL" id="LNCD01000083">
    <property type="protein sequence ID" value="KWV50652.1"/>
    <property type="molecule type" value="Genomic_DNA"/>
</dbReference>
<name>A0A109JKB8_9HYPH</name>
<dbReference type="AlphaFoldDB" id="A0A109JKB8"/>
<evidence type="ECO:0000256" key="1">
    <source>
        <dbReference type="SAM" id="Phobius"/>
    </source>
</evidence>
<organism evidence="2 3">
    <name type="scientific">Rhizobium altiplani</name>
    <dbReference type="NCBI Taxonomy" id="1864509"/>
    <lineage>
        <taxon>Bacteria</taxon>
        <taxon>Pseudomonadati</taxon>
        <taxon>Pseudomonadota</taxon>
        <taxon>Alphaproteobacteria</taxon>
        <taxon>Hyphomicrobiales</taxon>
        <taxon>Rhizobiaceae</taxon>
        <taxon>Rhizobium/Agrobacterium group</taxon>
        <taxon>Rhizobium</taxon>
    </lineage>
</organism>
<keyword evidence="3" id="KW-1185">Reference proteome</keyword>
<dbReference type="OrthoDB" id="8398704at2"/>
<sequence length="70" mass="7383">METSRHISPIVLAAVIAGSVALIQQDGFFDGVFRSDILASVKAEEILNAADLANRVDTAAVDHRAIAAIH</sequence>
<keyword evidence="1" id="KW-1133">Transmembrane helix</keyword>
<evidence type="ECO:0000313" key="2">
    <source>
        <dbReference type="EMBL" id="KWV50652.1"/>
    </source>
</evidence>
<accession>A0A109JKB8</accession>
<protein>
    <submittedName>
        <fullName evidence="2">Uncharacterized protein</fullName>
    </submittedName>
</protein>
<proteinExistence type="predicted"/>
<keyword evidence="1" id="KW-0812">Transmembrane</keyword>
<gene>
    <name evidence="2" type="ORF">AS026_07735</name>
</gene>
<dbReference type="RefSeq" id="WP_025662763.1">
    <property type="nucleotide sequence ID" value="NZ_LNCD01000083.1"/>
</dbReference>
<evidence type="ECO:0000313" key="3">
    <source>
        <dbReference type="Proteomes" id="UP000068164"/>
    </source>
</evidence>
<feature type="transmembrane region" description="Helical" evidence="1">
    <location>
        <begin position="6"/>
        <end position="24"/>
    </location>
</feature>
<keyword evidence="1" id="KW-0472">Membrane</keyword>
<dbReference type="Proteomes" id="UP000068164">
    <property type="component" value="Unassembled WGS sequence"/>
</dbReference>
<comment type="caution">
    <text evidence="2">The sequence shown here is derived from an EMBL/GenBank/DDBJ whole genome shotgun (WGS) entry which is preliminary data.</text>
</comment>
<reference evidence="2 3" key="1">
    <citation type="submission" date="2015-11" db="EMBL/GenBank/DDBJ databases">
        <title>Draft Genome Sequence of the Strain BR 10423 (Rhizobium sp.) isolated from nodules of Mimosa pudica.</title>
        <authorList>
            <person name="Barauna A.C."/>
            <person name="Zilli J.E."/>
            <person name="Simoes-Araujo J.L."/>
            <person name="Reis V.M."/>
            <person name="James E.K."/>
            <person name="Reis F.B.Jr."/>
            <person name="Rouws L.F."/>
            <person name="Passos S.R."/>
            <person name="Gois S.R."/>
        </authorList>
    </citation>
    <scope>NUCLEOTIDE SEQUENCE [LARGE SCALE GENOMIC DNA]</scope>
    <source>
        <strain evidence="2 3">BR10423</strain>
    </source>
</reference>